<organism evidence="2 3">
    <name type="scientific">Sellimonas catena</name>
    <dbReference type="NCBI Taxonomy" id="2994035"/>
    <lineage>
        <taxon>Bacteria</taxon>
        <taxon>Bacillati</taxon>
        <taxon>Bacillota</taxon>
        <taxon>Clostridia</taxon>
        <taxon>Lachnospirales</taxon>
        <taxon>Lachnospiraceae</taxon>
        <taxon>Sellimonas</taxon>
    </lineage>
</organism>
<dbReference type="EMBL" id="BSCH01000002">
    <property type="protein sequence ID" value="GLG88882.1"/>
    <property type="molecule type" value="Genomic_DNA"/>
</dbReference>
<comment type="caution">
    <text evidence="2">The sequence shown here is derived from an EMBL/GenBank/DDBJ whole genome shotgun (WGS) entry which is preliminary data.</text>
</comment>
<evidence type="ECO:0000313" key="2">
    <source>
        <dbReference type="EMBL" id="GLG88882.1"/>
    </source>
</evidence>
<reference evidence="2" key="3">
    <citation type="journal article" date="2023" name="Int. J. Syst. Evol. Microbiol.">
        <title>Sellimonas catena sp. nov., isolated from human faeces.</title>
        <authorList>
            <person name="Hisatomi A."/>
            <person name="Ohkuma M."/>
            <person name="Sakamoto M."/>
        </authorList>
    </citation>
    <scope>NUCLEOTIDE SEQUENCE</scope>
    <source>
        <strain evidence="2">18CBH55</strain>
    </source>
</reference>
<feature type="domain" description="HTH cro/C1-type" evidence="1">
    <location>
        <begin position="7"/>
        <end position="63"/>
    </location>
</feature>
<dbReference type="InterPro" id="IPR001387">
    <property type="entry name" value="Cro/C1-type_HTH"/>
</dbReference>
<reference evidence="2" key="1">
    <citation type="submission" date="2022-11" db="EMBL/GenBank/DDBJ databases">
        <title>Draft genome sequence of Sellimonas catena strain 18CBH55.</title>
        <authorList>
            <person name="Hisatomi A."/>
            <person name="Ohkuma M."/>
            <person name="Sakamoto M."/>
        </authorList>
    </citation>
    <scope>NUCLEOTIDE SEQUENCE</scope>
    <source>
        <strain evidence="2">18CBH55</strain>
    </source>
</reference>
<dbReference type="InterPro" id="IPR010982">
    <property type="entry name" value="Lambda_DNA-bd_dom_sf"/>
</dbReference>
<dbReference type="RefSeq" id="WP_281844316.1">
    <property type="nucleotide sequence ID" value="NZ_BSCH01000002.1"/>
</dbReference>
<gene>
    <name evidence="2" type="ORF">Selli2_03080</name>
</gene>
<dbReference type="CDD" id="cd00093">
    <property type="entry name" value="HTH_XRE"/>
    <property type="match status" value="1"/>
</dbReference>
<accession>A0A9W6FGC6</accession>
<protein>
    <submittedName>
        <fullName evidence="2">Transcriptional regulator</fullName>
    </submittedName>
</protein>
<proteinExistence type="predicted"/>
<reference evidence="2" key="2">
    <citation type="submission" date="2022-11" db="EMBL/GenBank/DDBJ databases">
        <title>Draft genome sequence of Sellimonas catena strain 18CBH55.</title>
        <authorList>
            <person name="Atsushi H."/>
            <person name="Moriya O."/>
            <person name="Mitsuo S."/>
        </authorList>
    </citation>
    <scope>NUCLEOTIDE SEQUENCE</scope>
    <source>
        <strain evidence="2">18CBH55</strain>
    </source>
</reference>
<dbReference type="Pfam" id="PF13443">
    <property type="entry name" value="HTH_26"/>
    <property type="match status" value="1"/>
</dbReference>
<dbReference type="AlphaFoldDB" id="A0A9W6FGC6"/>
<evidence type="ECO:0000259" key="1">
    <source>
        <dbReference type="Pfam" id="PF13443"/>
    </source>
</evidence>
<sequence>MTTSDMIRELCDRMNISLAELCRRIGQTPQNFNKKLQRGTVSSEEMAKIAEVLDVGYEQAFVLPDGERIGVTRYDQEGTLSECN</sequence>
<dbReference type="GO" id="GO:0003677">
    <property type="term" value="F:DNA binding"/>
    <property type="evidence" value="ECO:0007669"/>
    <property type="project" value="InterPro"/>
</dbReference>
<name>A0A9W6FGC6_9FIRM</name>
<dbReference type="SUPFAM" id="SSF47413">
    <property type="entry name" value="lambda repressor-like DNA-binding domains"/>
    <property type="match status" value="1"/>
</dbReference>
<dbReference type="Proteomes" id="UP001145094">
    <property type="component" value="Unassembled WGS sequence"/>
</dbReference>
<evidence type="ECO:0000313" key="3">
    <source>
        <dbReference type="Proteomes" id="UP001145094"/>
    </source>
</evidence>